<evidence type="ECO:0000256" key="6">
    <source>
        <dbReference type="ARBA" id="ARBA00022741"/>
    </source>
</evidence>
<evidence type="ECO:0000256" key="4">
    <source>
        <dbReference type="ARBA" id="ARBA00022527"/>
    </source>
</evidence>
<dbReference type="PANTHER" id="PTHR11909">
    <property type="entry name" value="CASEIN KINASE-RELATED"/>
    <property type="match status" value="1"/>
</dbReference>
<dbReference type="InterPro" id="IPR017441">
    <property type="entry name" value="Protein_kinase_ATP_BS"/>
</dbReference>
<dbReference type="SUPFAM" id="SSF56112">
    <property type="entry name" value="Protein kinase-like (PK-like)"/>
    <property type="match status" value="1"/>
</dbReference>
<comment type="subunit">
    <text evidence="2">Monomer.</text>
</comment>
<evidence type="ECO:0000313" key="13">
    <source>
        <dbReference type="EnsemblPlants" id="Kaladp0011s0439.1.v1.1"/>
    </source>
</evidence>
<keyword evidence="4 10" id="KW-0723">Serine/threonine-protein kinase</keyword>
<dbReference type="InterPro" id="IPR011009">
    <property type="entry name" value="Kinase-like_dom_sf"/>
</dbReference>
<evidence type="ECO:0000256" key="5">
    <source>
        <dbReference type="ARBA" id="ARBA00022679"/>
    </source>
</evidence>
<dbReference type="Gene3D" id="1.10.510.10">
    <property type="entry name" value="Transferase(Phosphotransferase) domain 1"/>
    <property type="match status" value="1"/>
</dbReference>
<dbReference type="Gramene" id="Kaladp0011s0439.1.v1.1">
    <property type="protein sequence ID" value="Kaladp0011s0439.1.v1.1"/>
    <property type="gene ID" value="Kaladp0011s0439.v1.1"/>
</dbReference>
<accession>A0A7N0RGG1</accession>
<dbReference type="InterPro" id="IPR008271">
    <property type="entry name" value="Ser/Thr_kinase_AS"/>
</dbReference>
<keyword evidence="8 9" id="KW-0067">ATP-binding</keyword>
<dbReference type="InterPro" id="IPR050235">
    <property type="entry name" value="CK1_Ser-Thr_kinase"/>
</dbReference>
<evidence type="ECO:0000313" key="14">
    <source>
        <dbReference type="Proteomes" id="UP000594263"/>
    </source>
</evidence>
<keyword evidence="14" id="KW-1185">Reference proteome</keyword>
<evidence type="ECO:0000256" key="2">
    <source>
        <dbReference type="ARBA" id="ARBA00011245"/>
    </source>
</evidence>
<dbReference type="EC" id="2.7.11.1" evidence="3"/>
<dbReference type="CDD" id="cd14125">
    <property type="entry name" value="STKc_CK1_delta_epsilon"/>
    <property type="match status" value="1"/>
</dbReference>
<dbReference type="GO" id="GO:0005524">
    <property type="term" value="F:ATP binding"/>
    <property type="evidence" value="ECO:0007669"/>
    <property type="project" value="UniProtKB-UniRule"/>
</dbReference>
<dbReference type="OMA" id="HDSKTRQ"/>
<comment type="similarity">
    <text evidence="1">Belongs to the protein kinase superfamily. CK1 Ser/Thr protein kinase family. Casein kinase I subfamily.</text>
</comment>
<evidence type="ECO:0000256" key="1">
    <source>
        <dbReference type="ARBA" id="ARBA00005926"/>
    </source>
</evidence>
<sequence length="464" mass="52346">MEPRVGNRFRLGRKLGSGSFGEIYLGTNIQTNEEVAMKLESVKTKNPQLHYESKLYKILQGGAGIPYTKWFGIEGDFTVLVMDLLGPSLEDLFNYCNRKFSLKTVLMLAEQMINRVEYVHSKSFLHRDIKPDNFLMGVGQHTSQVYMLDFGLAKKYRDTSTHVHIPYRENKNLTGTARYASMNTHLGIEQSRRDDLESLGYVLMYFLKGSLPWQGLKAGNKKQKYEKISEKKVSTSIEALCRGYPKEFDSYFHYCRSLRFEDKPDYAYLKRIFQDRFIDEGFRLDYVYDWKILNWQQAQSATPARALVPRMSPGMMPPAAANIDRQQGADQAKINSWLSGSASPSEPRMSHGGQSKHPSPVLNSSGQMMKNSVVSSAATSRQIGFVRRPATATNQAVILGNEQLYPARPRTMESSLGTQPRLVGGQKSSPAVSSELRRSSSKNASSMRKSEAALKGLANLNLRQ</sequence>
<evidence type="ECO:0000256" key="10">
    <source>
        <dbReference type="RuleBase" id="RU000304"/>
    </source>
</evidence>
<keyword evidence="5" id="KW-0808">Transferase</keyword>
<feature type="binding site" evidence="9">
    <location>
        <position position="38"/>
    </location>
    <ligand>
        <name>ATP</name>
        <dbReference type="ChEBI" id="CHEBI:30616"/>
    </ligand>
</feature>
<feature type="region of interest" description="Disordered" evidence="11">
    <location>
        <begin position="412"/>
        <end position="464"/>
    </location>
</feature>
<dbReference type="PROSITE" id="PS50011">
    <property type="entry name" value="PROTEIN_KINASE_DOM"/>
    <property type="match status" value="1"/>
</dbReference>
<dbReference type="PROSITE" id="PS00108">
    <property type="entry name" value="PROTEIN_KINASE_ST"/>
    <property type="match status" value="1"/>
</dbReference>
<dbReference type="AlphaFoldDB" id="A0A7N0RGG1"/>
<dbReference type="Pfam" id="PF00069">
    <property type="entry name" value="Pkinase"/>
    <property type="match status" value="1"/>
</dbReference>
<dbReference type="Proteomes" id="UP000594263">
    <property type="component" value="Unplaced"/>
</dbReference>
<feature type="domain" description="Protein kinase" evidence="12">
    <location>
        <begin position="9"/>
        <end position="278"/>
    </location>
</feature>
<dbReference type="EnsemblPlants" id="Kaladp0011s0439.1.v1.1">
    <property type="protein sequence ID" value="Kaladp0011s0439.1.v1.1"/>
    <property type="gene ID" value="Kaladp0011s0439.v1.1"/>
</dbReference>
<dbReference type="FunFam" id="1.10.510.10:FF:001033">
    <property type="entry name" value="Uncharacterized protein"/>
    <property type="match status" value="1"/>
</dbReference>
<name>A0A7N0RGG1_KALFE</name>
<proteinExistence type="inferred from homology"/>
<organism evidence="13 14">
    <name type="scientific">Kalanchoe fedtschenkoi</name>
    <name type="common">Lavender scallops</name>
    <name type="synonym">South American air plant</name>
    <dbReference type="NCBI Taxonomy" id="63787"/>
    <lineage>
        <taxon>Eukaryota</taxon>
        <taxon>Viridiplantae</taxon>
        <taxon>Streptophyta</taxon>
        <taxon>Embryophyta</taxon>
        <taxon>Tracheophyta</taxon>
        <taxon>Spermatophyta</taxon>
        <taxon>Magnoliopsida</taxon>
        <taxon>eudicotyledons</taxon>
        <taxon>Gunneridae</taxon>
        <taxon>Pentapetalae</taxon>
        <taxon>Saxifragales</taxon>
        <taxon>Crassulaceae</taxon>
        <taxon>Kalanchoe</taxon>
    </lineage>
</organism>
<evidence type="ECO:0000256" key="3">
    <source>
        <dbReference type="ARBA" id="ARBA00012513"/>
    </source>
</evidence>
<keyword evidence="6 9" id="KW-0547">Nucleotide-binding</keyword>
<dbReference type="PROSITE" id="PS00107">
    <property type="entry name" value="PROTEIN_KINASE_ATP"/>
    <property type="match status" value="1"/>
</dbReference>
<evidence type="ECO:0000256" key="7">
    <source>
        <dbReference type="ARBA" id="ARBA00022777"/>
    </source>
</evidence>
<evidence type="ECO:0000256" key="9">
    <source>
        <dbReference type="PROSITE-ProRule" id="PRU10141"/>
    </source>
</evidence>
<keyword evidence="7" id="KW-0418">Kinase</keyword>
<reference evidence="13" key="1">
    <citation type="submission" date="2021-01" db="UniProtKB">
        <authorList>
            <consortium name="EnsemblPlants"/>
        </authorList>
    </citation>
    <scope>IDENTIFICATION</scope>
</reference>
<evidence type="ECO:0000256" key="11">
    <source>
        <dbReference type="SAM" id="MobiDB-lite"/>
    </source>
</evidence>
<dbReference type="InterPro" id="IPR000719">
    <property type="entry name" value="Prot_kinase_dom"/>
</dbReference>
<evidence type="ECO:0000256" key="8">
    <source>
        <dbReference type="ARBA" id="ARBA00022840"/>
    </source>
</evidence>
<evidence type="ECO:0000259" key="12">
    <source>
        <dbReference type="PROSITE" id="PS50011"/>
    </source>
</evidence>
<dbReference type="GO" id="GO:0004674">
    <property type="term" value="F:protein serine/threonine kinase activity"/>
    <property type="evidence" value="ECO:0007669"/>
    <property type="project" value="UniProtKB-KW"/>
</dbReference>
<dbReference type="FunFam" id="3.30.200.20:FF:000538">
    <property type="entry name" value="Putative Casein kinase I"/>
    <property type="match status" value="1"/>
</dbReference>
<dbReference type="SMART" id="SM00220">
    <property type="entry name" value="S_TKc"/>
    <property type="match status" value="1"/>
</dbReference>
<protein>
    <recommendedName>
        <fullName evidence="3">non-specific serine/threonine protein kinase</fullName>
        <ecNumber evidence="3">2.7.11.1</ecNumber>
    </recommendedName>
</protein>
<feature type="compositionally biased region" description="Polar residues" evidence="11">
    <location>
        <begin position="352"/>
        <end position="366"/>
    </location>
</feature>
<feature type="region of interest" description="Disordered" evidence="11">
    <location>
        <begin position="337"/>
        <end position="366"/>
    </location>
</feature>